<name>A0A4Y2X5B3_ARAVE</name>
<reference evidence="1 2" key="1">
    <citation type="journal article" date="2019" name="Sci. Rep.">
        <title>Orb-weaving spider Araneus ventricosus genome elucidates the spidroin gene catalogue.</title>
        <authorList>
            <person name="Kono N."/>
            <person name="Nakamura H."/>
            <person name="Ohtoshi R."/>
            <person name="Moran D.A.P."/>
            <person name="Shinohara A."/>
            <person name="Yoshida Y."/>
            <person name="Fujiwara M."/>
            <person name="Mori M."/>
            <person name="Tomita M."/>
            <person name="Arakawa K."/>
        </authorList>
    </citation>
    <scope>NUCLEOTIDE SEQUENCE [LARGE SCALE GENOMIC DNA]</scope>
</reference>
<feature type="non-terminal residue" evidence="1">
    <location>
        <position position="1"/>
    </location>
</feature>
<keyword evidence="2" id="KW-1185">Reference proteome</keyword>
<evidence type="ECO:0000313" key="2">
    <source>
        <dbReference type="Proteomes" id="UP000499080"/>
    </source>
</evidence>
<dbReference type="AlphaFoldDB" id="A0A4Y2X5B3"/>
<sequence>VETDGAGCLTEVVRADASERFNWKTFRKVVFLMPLRQGYVKPQRRSTRCLTPDFGKRSQRYLHHPTLRELQSTTRRHIVIERRATEMRSDCFVG</sequence>
<proteinExistence type="predicted"/>
<comment type="caution">
    <text evidence="1">The sequence shown here is derived from an EMBL/GenBank/DDBJ whole genome shotgun (WGS) entry which is preliminary data.</text>
</comment>
<organism evidence="1 2">
    <name type="scientific">Araneus ventricosus</name>
    <name type="common">Orbweaver spider</name>
    <name type="synonym">Epeira ventricosa</name>
    <dbReference type="NCBI Taxonomy" id="182803"/>
    <lineage>
        <taxon>Eukaryota</taxon>
        <taxon>Metazoa</taxon>
        <taxon>Ecdysozoa</taxon>
        <taxon>Arthropoda</taxon>
        <taxon>Chelicerata</taxon>
        <taxon>Arachnida</taxon>
        <taxon>Araneae</taxon>
        <taxon>Araneomorphae</taxon>
        <taxon>Entelegynae</taxon>
        <taxon>Araneoidea</taxon>
        <taxon>Araneidae</taxon>
        <taxon>Araneus</taxon>
    </lineage>
</organism>
<dbReference type="EMBL" id="BGPR01071498">
    <property type="protein sequence ID" value="GBO44679.1"/>
    <property type="molecule type" value="Genomic_DNA"/>
</dbReference>
<dbReference type="Proteomes" id="UP000499080">
    <property type="component" value="Unassembled WGS sequence"/>
</dbReference>
<evidence type="ECO:0000313" key="1">
    <source>
        <dbReference type="EMBL" id="GBO44679.1"/>
    </source>
</evidence>
<accession>A0A4Y2X5B3</accession>
<protein>
    <submittedName>
        <fullName evidence="1">Uncharacterized protein</fullName>
    </submittedName>
</protein>
<gene>
    <name evidence="1" type="ORF">AVEN_36657_1</name>
</gene>